<sequence>MGSGRSSHAPRAVDGPQGCGAGETCLTPSSWSRTVPRELVHRVSVAEVLLTDVRPCGRRAFCAAALWPRSHPTFPRGRDSRHSPWLVVETVRQLGIYLPRCHFGVPAADRFLIDDVSYRIDPAREPRAPHGGSEITCRVTVTGLTGAPGSDHPRRMRLRADFRSGGQVFARADGGARFLTAERYATVRTVSAAPPSRVGTARPRPQPALLGVPAEADALVALDGGTLVVDPADLRHPFLFDHETDHVPGMALLEAARQAVALRSAGRLVRPLGGRMTASHFTEHAPPAVVESAAYGRTAVFRFRQGGVVTAGGVLRYQ</sequence>
<dbReference type="Proteomes" id="UP001595824">
    <property type="component" value="Unassembled WGS sequence"/>
</dbReference>
<feature type="region of interest" description="Disordered" evidence="1">
    <location>
        <begin position="1"/>
        <end position="21"/>
    </location>
</feature>
<feature type="domain" description="A-factor biosynthesis hotdog" evidence="2">
    <location>
        <begin position="235"/>
        <end position="268"/>
    </location>
</feature>
<comment type="caution">
    <text evidence="3">The sequence shown here is derived from an EMBL/GenBank/DDBJ whole genome shotgun (WGS) entry which is preliminary data.</text>
</comment>
<evidence type="ECO:0000313" key="4">
    <source>
        <dbReference type="Proteomes" id="UP001595824"/>
    </source>
</evidence>
<evidence type="ECO:0000259" key="2">
    <source>
        <dbReference type="Pfam" id="PF03756"/>
    </source>
</evidence>
<dbReference type="InterPro" id="IPR005509">
    <property type="entry name" value="AfsA_hotdog_dom"/>
</dbReference>
<keyword evidence="4" id="KW-1185">Reference proteome</keyword>
<feature type="domain" description="A-factor biosynthesis hotdog" evidence="2">
    <location>
        <begin position="39"/>
        <end position="174"/>
    </location>
</feature>
<dbReference type="NCBIfam" id="NF041195">
    <property type="entry name" value="ScbA_BarX_GamBu"/>
    <property type="match status" value="1"/>
</dbReference>
<evidence type="ECO:0000256" key="1">
    <source>
        <dbReference type="SAM" id="MobiDB-lite"/>
    </source>
</evidence>
<accession>A0ABV8TSQ9</accession>
<dbReference type="EMBL" id="JBHSDP010000031">
    <property type="protein sequence ID" value="MFC4333518.1"/>
    <property type="molecule type" value="Genomic_DNA"/>
</dbReference>
<name>A0ABV8TSQ9_9ACTN</name>
<dbReference type="Pfam" id="PF03756">
    <property type="entry name" value="AfsA"/>
    <property type="match status" value="2"/>
</dbReference>
<organism evidence="3 4">
    <name type="scientific">Streptomyces andamanensis</name>
    <dbReference type="NCBI Taxonomy" id="1565035"/>
    <lineage>
        <taxon>Bacteria</taxon>
        <taxon>Bacillati</taxon>
        <taxon>Actinomycetota</taxon>
        <taxon>Actinomycetes</taxon>
        <taxon>Kitasatosporales</taxon>
        <taxon>Streptomycetaceae</taxon>
        <taxon>Streptomyces</taxon>
    </lineage>
</organism>
<gene>
    <name evidence="3" type="ORF">ACFPC0_38295</name>
</gene>
<evidence type="ECO:0000313" key="3">
    <source>
        <dbReference type="EMBL" id="MFC4333518.1"/>
    </source>
</evidence>
<proteinExistence type="predicted"/>
<protein>
    <submittedName>
        <fullName evidence="3">ScbA/BarX family gamma-butyrolactone biosynthesis protein</fullName>
    </submittedName>
</protein>
<reference evidence="4" key="1">
    <citation type="journal article" date="2019" name="Int. J. Syst. Evol. Microbiol.">
        <title>The Global Catalogue of Microorganisms (GCM) 10K type strain sequencing project: providing services to taxonomists for standard genome sequencing and annotation.</title>
        <authorList>
            <consortium name="The Broad Institute Genomics Platform"/>
            <consortium name="The Broad Institute Genome Sequencing Center for Infectious Disease"/>
            <person name="Wu L."/>
            <person name="Ma J."/>
        </authorList>
    </citation>
    <scope>NUCLEOTIDE SEQUENCE [LARGE SCALE GENOMIC DNA]</scope>
    <source>
        <strain evidence="4">PCU 347</strain>
    </source>
</reference>
<dbReference type="InterPro" id="IPR047757">
    <property type="entry name" value="AfsA-like"/>
</dbReference>
<dbReference type="RefSeq" id="WP_381744830.1">
    <property type="nucleotide sequence ID" value="NZ_JBHSDP010000031.1"/>
</dbReference>